<reference evidence="2 3" key="2">
    <citation type="submission" date="2024-07" db="EMBL/GenBank/DDBJ databases">
        <authorList>
            <person name="Akdeniz Z."/>
        </authorList>
    </citation>
    <scope>NUCLEOTIDE SEQUENCE [LARGE SCALE GENOMIC DNA]</scope>
</reference>
<dbReference type="Proteomes" id="UP001642409">
    <property type="component" value="Unassembled WGS sequence"/>
</dbReference>
<dbReference type="AlphaFoldDB" id="A0AA86P1D4"/>
<dbReference type="EMBL" id="CAXDID020000074">
    <property type="protein sequence ID" value="CAL6015805.1"/>
    <property type="molecule type" value="Genomic_DNA"/>
</dbReference>
<evidence type="ECO:0000313" key="2">
    <source>
        <dbReference type="EMBL" id="CAL6015805.1"/>
    </source>
</evidence>
<accession>A0AA86P1D4</accession>
<gene>
    <name evidence="1" type="ORF">HINF_LOCUS17749</name>
    <name evidence="2" type="ORF">HINF_LOCUS25193</name>
</gene>
<dbReference type="InterPro" id="IPR009030">
    <property type="entry name" value="Growth_fac_rcpt_cys_sf"/>
</dbReference>
<evidence type="ECO:0000313" key="1">
    <source>
        <dbReference type="EMBL" id="CAI9930104.1"/>
    </source>
</evidence>
<keyword evidence="3" id="KW-1185">Reference proteome</keyword>
<evidence type="ECO:0000313" key="3">
    <source>
        <dbReference type="Proteomes" id="UP001642409"/>
    </source>
</evidence>
<comment type="caution">
    <text evidence="1">The sequence shown here is derived from an EMBL/GenBank/DDBJ whole genome shotgun (WGS) entry which is preliminary data.</text>
</comment>
<name>A0AA86P1D4_9EUKA</name>
<organism evidence="1">
    <name type="scientific">Hexamita inflata</name>
    <dbReference type="NCBI Taxonomy" id="28002"/>
    <lineage>
        <taxon>Eukaryota</taxon>
        <taxon>Metamonada</taxon>
        <taxon>Diplomonadida</taxon>
        <taxon>Hexamitidae</taxon>
        <taxon>Hexamitinae</taxon>
        <taxon>Hexamita</taxon>
    </lineage>
</organism>
<dbReference type="SUPFAM" id="SSF57184">
    <property type="entry name" value="Growth factor receptor domain"/>
    <property type="match status" value="1"/>
</dbReference>
<protein>
    <submittedName>
        <fullName evidence="1">Growth factor receptor cysteine-rich domain superfamily</fullName>
    </submittedName>
    <submittedName>
        <fullName evidence="2">Growth_factor receptor cysteine-rich domain superfamily</fullName>
    </submittedName>
</protein>
<dbReference type="EMBL" id="CATOUU010000444">
    <property type="protein sequence ID" value="CAI9930104.1"/>
    <property type="molecule type" value="Genomic_DNA"/>
</dbReference>
<keyword evidence="1" id="KW-0675">Receptor</keyword>
<sequence>MLNIQSEVFNGQCKQCQQNLKFEAISHSCVCDQSQGYVGSDPSQCQSCWDQQTIPVSGLCEPCHIGAIFSINKCICDESKGFTGINPNQCNDCFGAGLIVKDGECKTCQIGTRYYAGQCVCDESQGYVGNDPQICLSCWDKNQIIDSHGCKSCSNSAIFDQSSHSCKCDHVHGYAGQDSNNCQLCWSINSIVFQGACQSCGNGLTVVNNFSSATNHLVLLDPLRHNAQIVGIITKKLFRESVRYEPKVVSLILISAFVMRIKVLQVRIQTNVRIAGASQ</sequence>
<reference evidence="1" key="1">
    <citation type="submission" date="2023-06" db="EMBL/GenBank/DDBJ databases">
        <authorList>
            <person name="Kurt Z."/>
        </authorList>
    </citation>
    <scope>NUCLEOTIDE SEQUENCE</scope>
</reference>
<proteinExistence type="predicted"/>